<evidence type="ECO:0000256" key="1">
    <source>
        <dbReference type="ARBA" id="ARBA00004167"/>
    </source>
</evidence>
<accession>A0A8J6KIR1</accession>
<evidence type="ECO:0000256" key="6">
    <source>
        <dbReference type="ARBA" id="ARBA00023157"/>
    </source>
</evidence>
<name>A0A8J6KIR1_MICOH</name>
<feature type="transmembrane region" description="Helical" evidence="9">
    <location>
        <begin position="319"/>
        <end position="337"/>
    </location>
</feature>
<keyword evidence="7" id="KW-0325">Glycoprotein</keyword>
<keyword evidence="4 9" id="KW-1133">Transmembrane helix</keyword>
<dbReference type="Proteomes" id="UP000710432">
    <property type="component" value="Unassembled WGS sequence"/>
</dbReference>
<dbReference type="InterPro" id="IPR029073">
    <property type="entry name" value="DUF4661"/>
</dbReference>
<protein>
    <submittedName>
        <fullName evidence="11">Tenomodulin</fullName>
    </submittedName>
</protein>
<dbReference type="GO" id="GO:0016020">
    <property type="term" value="C:membrane"/>
    <property type="evidence" value="ECO:0007669"/>
    <property type="project" value="UniProtKB-SubCell"/>
</dbReference>
<comment type="caution">
    <text evidence="11">The sequence shown here is derived from an EMBL/GenBank/DDBJ whole genome shotgun (WGS) entry which is preliminary data.</text>
</comment>
<evidence type="ECO:0000256" key="5">
    <source>
        <dbReference type="ARBA" id="ARBA00023136"/>
    </source>
</evidence>
<comment type="subcellular location">
    <subcellularLocation>
        <location evidence="1">Membrane</location>
        <topology evidence="1">Single-pass membrane protein</topology>
    </subcellularLocation>
</comment>
<dbReference type="PANTHER" id="PTHR14064:SF3">
    <property type="entry name" value="TENOMODULIN"/>
    <property type="match status" value="1"/>
</dbReference>
<evidence type="ECO:0000256" key="2">
    <source>
        <dbReference type="ARBA" id="ARBA00009898"/>
    </source>
</evidence>
<evidence type="ECO:0000256" key="9">
    <source>
        <dbReference type="SAM" id="Phobius"/>
    </source>
</evidence>
<evidence type="ECO:0000313" key="12">
    <source>
        <dbReference type="Proteomes" id="UP000710432"/>
    </source>
</evidence>
<dbReference type="GO" id="GO:0016525">
    <property type="term" value="P:negative regulation of angiogenesis"/>
    <property type="evidence" value="ECO:0007669"/>
    <property type="project" value="TreeGrafter"/>
</dbReference>
<evidence type="ECO:0000256" key="7">
    <source>
        <dbReference type="ARBA" id="ARBA00023180"/>
    </source>
</evidence>
<dbReference type="SMART" id="SM01039">
    <property type="entry name" value="BRICHOS"/>
    <property type="match status" value="1"/>
</dbReference>
<feature type="compositionally biased region" description="Polar residues" evidence="8">
    <location>
        <begin position="1"/>
        <end position="12"/>
    </location>
</feature>
<evidence type="ECO:0000256" key="8">
    <source>
        <dbReference type="SAM" id="MobiDB-lite"/>
    </source>
</evidence>
<dbReference type="InterPro" id="IPR007084">
    <property type="entry name" value="BRICHOS_dom"/>
</dbReference>
<dbReference type="InterPro" id="IPR043405">
    <property type="entry name" value="Chondromodulin/Tenomodulin"/>
</dbReference>
<dbReference type="Pfam" id="PF15576">
    <property type="entry name" value="DUF4661"/>
    <property type="match status" value="1"/>
</dbReference>
<keyword evidence="6" id="KW-1015">Disulfide bond</keyword>
<feature type="region of interest" description="Disordered" evidence="8">
    <location>
        <begin position="1"/>
        <end position="121"/>
    </location>
</feature>
<evidence type="ECO:0000259" key="10">
    <source>
        <dbReference type="PROSITE" id="PS50869"/>
    </source>
</evidence>
<evidence type="ECO:0000256" key="3">
    <source>
        <dbReference type="ARBA" id="ARBA00022692"/>
    </source>
</evidence>
<dbReference type="PROSITE" id="PS50869">
    <property type="entry name" value="BRICHOS"/>
    <property type="match status" value="1"/>
</dbReference>
<feature type="domain" description="BRICHOS" evidence="10">
    <location>
        <begin position="381"/>
        <end position="474"/>
    </location>
</feature>
<keyword evidence="3 9" id="KW-0812">Transmembrane</keyword>
<dbReference type="Pfam" id="PF04089">
    <property type="entry name" value="BRICHOS"/>
    <property type="match status" value="1"/>
</dbReference>
<dbReference type="EMBL" id="JAATJU010027500">
    <property type="protein sequence ID" value="KAH0500376.1"/>
    <property type="molecule type" value="Genomic_DNA"/>
</dbReference>
<gene>
    <name evidence="11" type="ORF">LTLLF_200990</name>
</gene>
<feature type="transmembrane region" description="Helical" evidence="9">
    <location>
        <begin position="207"/>
        <end position="225"/>
    </location>
</feature>
<feature type="region of interest" description="Disordered" evidence="8">
    <location>
        <begin position="233"/>
        <end position="258"/>
    </location>
</feature>
<reference evidence="11" key="1">
    <citation type="submission" date="2020-03" db="EMBL/GenBank/DDBJ databases">
        <title>Studies in the Genomics of Life Span.</title>
        <authorList>
            <person name="Glass D."/>
        </authorList>
    </citation>
    <scope>NUCLEOTIDE SEQUENCE</scope>
    <source>
        <strain evidence="11">LTLLF</strain>
        <tissue evidence="11">Muscle</tissue>
    </source>
</reference>
<comment type="similarity">
    <text evidence="2">Belongs to the chondromodulin-1 family.</text>
</comment>
<proteinExistence type="inferred from homology"/>
<sequence length="605" mass="68266">MADSSPENSGSDWDSGPETMGDVGPFKTKDSGKPRIPGAAPKSSREVQVDQPGSRRKGSFKRDKTVSSVQEPARLETGGAIPKLEWDSVDSGGMKSLGMSPQGGQGTTGPEALLKKPGQRRWLREQPRAPSHYLQDPEEYLQLSSNLTLRLLELLASALLALCSGPLRAILDAVGLRGSVGLWLHALLCFLAALHGLHSVLRLLTAHPLHFACLFGLLQALVLVVRLREPTEDEKTTDLESEGQGKKAKEPRKDPKGCCDRPTHLQLDLSSGLSVLSKQGKSTVRWETMAKNPPENCEDCHILNAEALKSKKICKSLKICGLVFGVLALTLIVLFWGSKHFWPEVSKKTYDMEHTFYSNGEKKKIYMEIDPLTRTEIFRSGNGTDETLEVHDFKNGYTGIYFVGLQKCFIKTQIKVIPEFSEPEEEIDENEEITTTFFEQSVIWVPAEKPIENRDFLKNSKILEICDNVTMYWINPTLIAVSELQDFEEDGEDLHFPTNEKKGIEQNEQWVVPQVKVEKTRHTRQASEEDLPVNDYTENGIEFDPMLDERGYCCIYCRRGNRYCRRVCEPLLGYYPYPYCYQGGRVICRVIMPCNWWVARMLGRV</sequence>
<evidence type="ECO:0000256" key="4">
    <source>
        <dbReference type="ARBA" id="ARBA00022989"/>
    </source>
</evidence>
<dbReference type="PANTHER" id="PTHR14064">
    <property type="entry name" value="CHONDROMODULIN-RELATED"/>
    <property type="match status" value="1"/>
</dbReference>
<dbReference type="GO" id="GO:0001937">
    <property type="term" value="P:negative regulation of endothelial cell proliferation"/>
    <property type="evidence" value="ECO:0007669"/>
    <property type="project" value="TreeGrafter"/>
</dbReference>
<dbReference type="AlphaFoldDB" id="A0A8J6KIR1"/>
<organism evidence="11 12">
    <name type="scientific">Microtus ochrogaster</name>
    <name type="common">Prairie vole</name>
    <dbReference type="NCBI Taxonomy" id="79684"/>
    <lineage>
        <taxon>Eukaryota</taxon>
        <taxon>Metazoa</taxon>
        <taxon>Chordata</taxon>
        <taxon>Craniata</taxon>
        <taxon>Vertebrata</taxon>
        <taxon>Euteleostomi</taxon>
        <taxon>Mammalia</taxon>
        <taxon>Eutheria</taxon>
        <taxon>Euarchontoglires</taxon>
        <taxon>Glires</taxon>
        <taxon>Rodentia</taxon>
        <taxon>Myomorpha</taxon>
        <taxon>Muroidea</taxon>
        <taxon>Cricetidae</taxon>
        <taxon>Arvicolinae</taxon>
        <taxon>Microtus</taxon>
    </lineage>
</organism>
<keyword evidence="5 9" id="KW-0472">Membrane</keyword>
<evidence type="ECO:0000313" key="11">
    <source>
        <dbReference type="EMBL" id="KAH0500376.1"/>
    </source>
</evidence>